<accession>A0A1F6CP51</accession>
<reference evidence="3 4" key="1">
    <citation type="journal article" date="2016" name="Nat. Commun.">
        <title>Thousands of microbial genomes shed light on interconnected biogeochemical processes in an aquifer system.</title>
        <authorList>
            <person name="Anantharaman K."/>
            <person name="Brown C.T."/>
            <person name="Hug L.A."/>
            <person name="Sharon I."/>
            <person name="Castelle C.J."/>
            <person name="Probst A.J."/>
            <person name="Thomas B.C."/>
            <person name="Singh A."/>
            <person name="Wilkins M.J."/>
            <person name="Karaoz U."/>
            <person name="Brodie E.L."/>
            <person name="Williams K.H."/>
            <person name="Hubbard S.S."/>
            <person name="Banfield J.F."/>
        </authorList>
    </citation>
    <scope>NUCLEOTIDE SEQUENCE [LARGE SCALE GENOMIC DNA]</scope>
</reference>
<dbReference type="Proteomes" id="UP000178370">
    <property type="component" value="Unassembled WGS sequence"/>
</dbReference>
<name>A0A1F6CP51_9BACT</name>
<feature type="region of interest" description="Disordered" evidence="1">
    <location>
        <begin position="310"/>
        <end position="336"/>
    </location>
</feature>
<evidence type="ECO:0000256" key="1">
    <source>
        <dbReference type="SAM" id="MobiDB-lite"/>
    </source>
</evidence>
<dbReference type="AlphaFoldDB" id="A0A1F6CP51"/>
<protein>
    <submittedName>
        <fullName evidence="3">Uncharacterized protein</fullName>
    </submittedName>
</protein>
<keyword evidence="2" id="KW-1133">Transmembrane helix</keyword>
<evidence type="ECO:0000313" key="4">
    <source>
        <dbReference type="Proteomes" id="UP000178370"/>
    </source>
</evidence>
<feature type="transmembrane region" description="Helical" evidence="2">
    <location>
        <begin position="15"/>
        <end position="36"/>
    </location>
</feature>
<organism evidence="3 4">
    <name type="scientific">Candidatus Kaiserbacteria bacterium RIFCSPHIGHO2_01_FULL_54_36</name>
    <dbReference type="NCBI Taxonomy" id="1798482"/>
    <lineage>
        <taxon>Bacteria</taxon>
        <taxon>Candidatus Kaiseribacteriota</taxon>
    </lineage>
</organism>
<feature type="region of interest" description="Disordered" evidence="1">
    <location>
        <begin position="513"/>
        <end position="546"/>
    </location>
</feature>
<evidence type="ECO:0000313" key="3">
    <source>
        <dbReference type="EMBL" id="OGG50934.1"/>
    </source>
</evidence>
<feature type="compositionally biased region" description="Gly residues" evidence="1">
    <location>
        <begin position="446"/>
        <end position="459"/>
    </location>
</feature>
<evidence type="ECO:0000256" key="2">
    <source>
        <dbReference type="SAM" id="Phobius"/>
    </source>
</evidence>
<sequence>MFDHGQHSRGLRSQAGFAVLPVLGLIAIVGSLAVIFDAVQSNPLSQTAGARLAADFPSRDQTVPVDSSPTKTNSSFTGSAVPYTDSKQFYSATDAPMPTKQDSDADPDGTEKSPCQPGDKYKIVNGQTQTCNGKENQKTCKTQSCEGSGRTTAQVAACREQNPQCEVEFCDANDKNCRKVRFTPGQNDAAFQKALNSGTINDFGKQLNQQELAKILANMTQEERKQILPNLGLPNNTVNGAFSTLQQDYARELNNNARQIDNLQAQLDTCAQQGSGICYDDRLVDRVAEEQQKLQERNKELEEQMQNLATEQKALTPEDGKRPDSTDDEPIGSVDCNEDRTHCTGVVYTKEDVDRLNQLGFTCEQTDDGIACERTQAPGSPCRATQDCGGNQTCNPGTKRCEVAPQRCPNGGTPPDCSTFTPGPGPQQPPKQQNPIQDLMKSLGKMFGGGAKPGGAGGGSPPPQPQQPPQQCSTDSAAYQQQQQQYQQQQQQYNYQLQQYNYQQQLNQYNSTYYGNNSVLPPPPMQPRPCTPSTGNQCQSQPQQPPASSCTVGTWRATYSGVCITGWQCIPNTSEPQIPKAELSCEPQVADVGMSLNISYSCSAGTASSNGFKVTTQPSGSATTIVTNPPAGTNTATHALTCTHEGKTAGAQCSVQVNRPSIILVANPKTAAAGGTSLLGWLTTGMQSCTVSSPDQADFTARNSSNTSVNGAATTSPITSQARFLLHCETISGGTKDATTTIRVIP</sequence>
<comment type="caution">
    <text evidence="3">The sequence shown here is derived from an EMBL/GenBank/DDBJ whole genome shotgun (WGS) entry which is preliminary data.</text>
</comment>
<keyword evidence="2" id="KW-0472">Membrane</keyword>
<dbReference type="EMBL" id="MFKV01000005">
    <property type="protein sequence ID" value="OGG50934.1"/>
    <property type="molecule type" value="Genomic_DNA"/>
</dbReference>
<proteinExistence type="predicted"/>
<feature type="compositionally biased region" description="Pro residues" evidence="1">
    <location>
        <begin position="520"/>
        <end position="530"/>
    </location>
</feature>
<feature type="compositionally biased region" description="Low complexity" evidence="1">
    <location>
        <begin position="537"/>
        <end position="546"/>
    </location>
</feature>
<keyword evidence="2" id="KW-0812">Transmembrane</keyword>
<gene>
    <name evidence="3" type="ORF">A2763_02770</name>
</gene>
<feature type="compositionally biased region" description="Basic and acidic residues" evidence="1">
    <location>
        <begin position="316"/>
        <end position="325"/>
    </location>
</feature>
<feature type="region of interest" description="Disordered" evidence="1">
    <location>
        <begin position="58"/>
        <end position="120"/>
    </location>
</feature>
<feature type="region of interest" description="Disordered" evidence="1">
    <location>
        <begin position="414"/>
        <end position="485"/>
    </location>
</feature>
<feature type="compositionally biased region" description="Polar residues" evidence="1">
    <location>
        <begin position="59"/>
        <end position="78"/>
    </location>
</feature>